<feature type="compositionally biased region" description="Basic and acidic residues" evidence="1">
    <location>
        <begin position="26"/>
        <end position="39"/>
    </location>
</feature>
<dbReference type="EMBL" id="BTSY01000004">
    <property type="protein sequence ID" value="GMT26274.1"/>
    <property type="molecule type" value="Genomic_DNA"/>
</dbReference>
<feature type="compositionally biased region" description="Basic residues" evidence="1">
    <location>
        <begin position="1"/>
        <end position="12"/>
    </location>
</feature>
<sequence length="172" mass="19254">RGFTIRMRRRRRSGEPQPRPGPETQHGPETRVSEPDCTREPGTAPSLRTSEDFRIPMALFLFLVVAINFPLVSSLKCYCTDDHCVPYGACEGATCLVGILKETNQVIRTCGNQKLGCYRDIDDKWSDLCVCSEPFCNTFSFLRQNTQKEKPHTFNTQHSSQEVDHAAAAAAA</sequence>
<feature type="non-terminal residue" evidence="2">
    <location>
        <position position="172"/>
    </location>
</feature>
<dbReference type="AlphaFoldDB" id="A0AAV5W8T2"/>
<reference evidence="2" key="1">
    <citation type="submission" date="2023-10" db="EMBL/GenBank/DDBJ databases">
        <title>Genome assembly of Pristionchus species.</title>
        <authorList>
            <person name="Yoshida K."/>
            <person name="Sommer R.J."/>
        </authorList>
    </citation>
    <scope>NUCLEOTIDE SEQUENCE</scope>
    <source>
        <strain evidence="2">RS5133</strain>
    </source>
</reference>
<proteinExistence type="predicted"/>
<gene>
    <name evidence="2" type="ORF">PFISCL1PPCAC_17571</name>
</gene>
<accession>A0AAV5W8T2</accession>
<feature type="region of interest" description="Disordered" evidence="1">
    <location>
        <begin position="1"/>
        <end position="48"/>
    </location>
</feature>
<feature type="non-terminal residue" evidence="2">
    <location>
        <position position="1"/>
    </location>
</feature>
<protein>
    <recommendedName>
        <fullName evidence="4">Activin types I and II receptor domain-containing protein</fullName>
    </recommendedName>
</protein>
<comment type="caution">
    <text evidence="2">The sequence shown here is derived from an EMBL/GenBank/DDBJ whole genome shotgun (WGS) entry which is preliminary data.</text>
</comment>
<organism evidence="2 3">
    <name type="scientific">Pristionchus fissidentatus</name>
    <dbReference type="NCBI Taxonomy" id="1538716"/>
    <lineage>
        <taxon>Eukaryota</taxon>
        <taxon>Metazoa</taxon>
        <taxon>Ecdysozoa</taxon>
        <taxon>Nematoda</taxon>
        <taxon>Chromadorea</taxon>
        <taxon>Rhabditida</taxon>
        <taxon>Rhabditina</taxon>
        <taxon>Diplogasteromorpha</taxon>
        <taxon>Diplogasteroidea</taxon>
        <taxon>Neodiplogasteridae</taxon>
        <taxon>Pristionchus</taxon>
    </lineage>
</organism>
<keyword evidence="3" id="KW-1185">Reference proteome</keyword>
<dbReference type="Proteomes" id="UP001432322">
    <property type="component" value="Unassembled WGS sequence"/>
</dbReference>
<evidence type="ECO:0008006" key="4">
    <source>
        <dbReference type="Google" id="ProtNLM"/>
    </source>
</evidence>
<evidence type="ECO:0000313" key="2">
    <source>
        <dbReference type="EMBL" id="GMT26274.1"/>
    </source>
</evidence>
<evidence type="ECO:0000313" key="3">
    <source>
        <dbReference type="Proteomes" id="UP001432322"/>
    </source>
</evidence>
<name>A0AAV5W8T2_9BILA</name>
<evidence type="ECO:0000256" key="1">
    <source>
        <dbReference type="SAM" id="MobiDB-lite"/>
    </source>
</evidence>